<evidence type="ECO:0000313" key="14">
    <source>
        <dbReference type="EMBL" id="CAF4102197.1"/>
    </source>
</evidence>
<dbReference type="GO" id="GO:0006508">
    <property type="term" value="P:proteolysis"/>
    <property type="evidence" value="ECO:0007669"/>
    <property type="project" value="UniProtKB-KW"/>
</dbReference>
<dbReference type="FunFam" id="1.10.340.70:FF:000001">
    <property type="entry name" value="Retrovirus-related Pol polyprotein from transposon gypsy-like Protein"/>
    <property type="match status" value="1"/>
</dbReference>
<proteinExistence type="predicted"/>
<dbReference type="Gene3D" id="3.10.10.10">
    <property type="entry name" value="HIV Type 1 Reverse Transcriptase, subunit A, domain 1"/>
    <property type="match status" value="1"/>
</dbReference>
<dbReference type="CDD" id="cd01647">
    <property type="entry name" value="RT_LTR"/>
    <property type="match status" value="1"/>
</dbReference>
<evidence type="ECO:0000256" key="2">
    <source>
        <dbReference type="ARBA" id="ARBA00022670"/>
    </source>
</evidence>
<dbReference type="CDD" id="cd00303">
    <property type="entry name" value="retropepsin_like"/>
    <property type="match status" value="1"/>
</dbReference>
<organism evidence="11 15">
    <name type="scientific">Rotaria magnacalcarata</name>
    <dbReference type="NCBI Taxonomy" id="392030"/>
    <lineage>
        <taxon>Eukaryota</taxon>
        <taxon>Metazoa</taxon>
        <taxon>Spiralia</taxon>
        <taxon>Gnathifera</taxon>
        <taxon>Rotifera</taxon>
        <taxon>Eurotatoria</taxon>
        <taxon>Bdelloidea</taxon>
        <taxon>Philodinida</taxon>
        <taxon>Philodinidae</taxon>
        <taxon>Rotaria</taxon>
    </lineage>
</organism>
<dbReference type="GO" id="GO:0004519">
    <property type="term" value="F:endonuclease activity"/>
    <property type="evidence" value="ECO:0007669"/>
    <property type="project" value="UniProtKB-KW"/>
</dbReference>
<dbReference type="FunFam" id="3.30.70.270:FF:000020">
    <property type="entry name" value="Transposon Tf2-6 polyprotein-like Protein"/>
    <property type="match status" value="1"/>
</dbReference>
<dbReference type="InterPro" id="IPR000477">
    <property type="entry name" value="RT_dom"/>
</dbReference>
<keyword evidence="3" id="KW-0808">Transferase</keyword>
<dbReference type="EMBL" id="CAJNOV010012748">
    <property type="protein sequence ID" value="CAF1496136.1"/>
    <property type="molecule type" value="Genomic_DNA"/>
</dbReference>
<evidence type="ECO:0000256" key="6">
    <source>
        <dbReference type="ARBA" id="ARBA00022759"/>
    </source>
</evidence>
<keyword evidence="6" id="KW-0255">Endonuclease</keyword>
<reference evidence="11" key="1">
    <citation type="submission" date="2021-02" db="EMBL/GenBank/DDBJ databases">
        <authorList>
            <person name="Nowell W R."/>
        </authorList>
    </citation>
    <scope>NUCLEOTIDE SEQUENCE</scope>
</reference>
<dbReference type="SUPFAM" id="SSF53098">
    <property type="entry name" value="Ribonuclease H-like"/>
    <property type="match status" value="1"/>
</dbReference>
<dbReference type="GO" id="GO:0015074">
    <property type="term" value="P:DNA integration"/>
    <property type="evidence" value="ECO:0007669"/>
    <property type="project" value="InterPro"/>
</dbReference>
<keyword evidence="5" id="KW-0540">Nuclease</keyword>
<dbReference type="InterPro" id="IPR021109">
    <property type="entry name" value="Peptidase_aspartic_dom_sf"/>
</dbReference>
<dbReference type="PANTHER" id="PTHR37984:SF5">
    <property type="entry name" value="PROTEIN NYNRIN-LIKE"/>
    <property type="match status" value="1"/>
</dbReference>
<dbReference type="Gene3D" id="2.40.70.10">
    <property type="entry name" value="Acid Proteases"/>
    <property type="match status" value="1"/>
</dbReference>
<dbReference type="Pfam" id="PF13975">
    <property type="entry name" value="gag-asp_proteas"/>
    <property type="match status" value="1"/>
</dbReference>
<keyword evidence="7" id="KW-0378">Hydrolase</keyword>
<accession>A0A815RTU4</accession>
<dbReference type="GO" id="GO:0003676">
    <property type="term" value="F:nucleic acid binding"/>
    <property type="evidence" value="ECO:0007669"/>
    <property type="project" value="InterPro"/>
</dbReference>
<dbReference type="InterPro" id="IPR043128">
    <property type="entry name" value="Rev_trsase/Diguanyl_cyclase"/>
</dbReference>
<dbReference type="PROSITE" id="PS50878">
    <property type="entry name" value="RT_POL"/>
    <property type="match status" value="1"/>
</dbReference>
<dbReference type="Gene3D" id="1.10.340.70">
    <property type="match status" value="1"/>
</dbReference>
<dbReference type="Proteomes" id="UP000681967">
    <property type="component" value="Unassembled WGS sequence"/>
</dbReference>
<dbReference type="CDD" id="cd09274">
    <property type="entry name" value="RNase_HI_RT_Ty3"/>
    <property type="match status" value="1"/>
</dbReference>
<dbReference type="InterPro" id="IPR050951">
    <property type="entry name" value="Retrovirus_Pol_polyprotein"/>
</dbReference>
<dbReference type="Pfam" id="PF17917">
    <property type="entry name" value="RT_RNaseH"/>
    <property type="match status" value="1"/>
</dbReference>
<dbReference type="GO" id="GO:0008233">
    <property type="term" value="F:peptidase activity"/>
    <property type="evidence" value="ECO:0007669"/>
    <property type="project" value="UniProtKB-KW"/>
</dbReference>
<feature type="domain" description="Reverse transcriptase" evidence="9">
    <location>
        <begin position="308"/>
        <end position="486"/>
    </location>
</feature>
<dbReference type="Pfam" id="PF00665">
    <property type="entry name" value="rve"/>
    <property type="match status" value="1"/>
</dbReference>
<dbReference type="Proteomes" id="UP000663855">
    <property type="component" value="Unassembled WGS sequence"/>
</dbReference>
<dbReference type="PROSITE" id="PS50994">
    <property type="entry name" value="INTEGRASE"/>
    <property type="match status" value="1"/>
</dbReference>
<dbReference type="EMBL" id="CAJOBJ010008060">
    <property type="protein sequence ID" value="CAF4102197.1"/>
    <property type="molecule type" value="Genomic_DNA"/>
</dbReference>
<comment type="caution">
    <text evidence="11">The sequence shown here is derived from an EMBL/GenBank/DDBJ whole genome shotgun (WGS) entry which is preliminary data.</text>
</comment>
<evidence type="ECO:0000256" key="3">
    <source>
        <dbReference type="ARBA" id="ARBA00022679"/>
    </source>
</evidence>
<dbReference type="Pfam" id="PF00078">
    <property type="entry name" value="RVT_1"/>
    <property type="match status" value="1"/>
</dbReference>
<evidence type="ECO:0000256" key="5">
    <source>
        <dbReference type="ARBA" id="ARBA00022722"/>
    </source>
</evidence>
<dbReference type="PANTHER" id="PTHR37984">
    <property type="entry name" value="PROTEIN CBG26694"/>
    <property type="match status" value="1"/>
</dbReference>
<dbReference type="Gene3D" id="3.30.420.10">
    <property type="entry name" value="Ribonuclease H-like superfamily/Ribonuclease H"/>
    <property type="match status" value="1"/>
</dbReference>
<protein>
    <recommendedName>
        <fullName evidence="1">RNA-directed DNA polymerase</fullName>
        <ecNumber evidence="1">2.7.7.49</ecNumber>
    </recommendedName>
</protein>
<name>A0A815RTU4_9BILA</name>
<evidence type="ECO:0000313" key="15">
    <source>
        <dbReference type="Proteomes" id="UP000663834"/>
    </source>
</evidence>
<evidence type="ECO:0000313" key="13">
    <source>
        <dbReference type="EMBL" id="CAF4003897.1"/>
    </source>
</evidence>
<dbReference type="Proteomes" id="UP000681720">
    <property type="component" value="Unassembled WGS sequence"/>
</dbReference>
<dbReference type="EMBL" id="CAJOBH010004822">
    <property type="protein sequence ID" value="CAF4003897.1"/>
    <property type="molecule type" value="Genomic_DNA"/>
</dbReference>
<feature type="domain" description="Integrase catalytic" evidence="10">
    <location>
        <begin position="914"/>
        <end position="1073"/>
    </location>
</feature>
<sequence length="1194" mass="137333">MKVMLDTGATQSFITKTALTKTKHLPLNNNQQHYLMADGYTTFKIVGLVKIFIDINQIKTNIVVGVVDSLCTDCILGMNFINKYKVNINNKNKQIEISKSNNKATISMDDKIKDIITPCQLLNNTCIYPYQENTIKITLRLAKGELLFSPAHQLIHKENLIIPHSFISIVNHIAWITVYNPTSRIRYLKSNTIIGTASFTSSTNYIATIFDSRTKEKIDEDQTQSLSASSEQHINTLLTHIKDQQQLKELLNVLKKHHSLFDASKTTIAQTSMSHLICTGDNPPTTSKPYLQTIEKQNATYDTIQQMLKNKQIRASHSQFSAPVLLIKKRDGSYRFIVDYRKLNNITIQDNYPLPNLEQTIQIVGGCQHYTKLDLRSGYFQIPIHEDDKHKTAFITVHGLYQFNVLAQGLKNSPPSFQRTMSNLLSPCKKFCLVYLDDILIFSNSFTQHVVHLNQVLAILNKHKFQLNPQKCELARTMINYLGHTISAERMEPLQERIEKILAIPQPHSLNQANAFIGAIGWYRKFINNYAKIAAPILAVTNLTKKNKHKFKWDTPQKEAFNELKIMITSKPLFLTYPDPHAPLILSTDASDYCIGGVLYQEINGERKNIYFHSQMLPKLQRKWPTIEKEALAIYYCVIRMKLYLLGREFIIQTDHCPLRDMHQKPSNNRRVDRISLILQQCNIKEIRHVSGKCNCIADYLSRYPRQVEGDDDFFDPDFGYVPTIPSETTNKKASNNVVHSSSTIGAVITRAQAKAKVLSTSSNHSNITTNTAPLLDDQPHQEEGHEFDVLGIVAAQKQDKLYQEKTLEIKNNITKCSYVLDNEILCKVIKNGDIIKKLMYVPSSMLQQLLKAYHDSSWAAHFGCRRTYFKLKDKYWWPNMKISIRNYIKSCMPCQKFNIDRRKPVGLPHPIEPPLGPFQLIGIDFSGPFPITPQGNKYVLAITDYFTKWVIAIPLVNQTAQTTAEILYEYYICNYGVPNTILSDQGPHFNNQLITAFTKILGCHHIKATPYHPQTNGVIERFNSAFERQIAKLTDQSINDWDIHLKSIVFAYNTGQYATTKFSPYELQFGRKPKLPPEKPPSYYEFSKPNDYFKFLQQTIQRYHNQARNNMTINQSNYKQIYDKNRLDIHYNPGDFVLKRLSIFPTKLSARYSNPMIVIKQQHPTYWIQDSDDKKIFQVRVSQLHTCNISPSI</sequence>
<evidence type="ECO:0000313" key="12">
    <source>
        <dbReference type="EMBL" id="CAF1496136.1"/>
    </source>
</evidence>
<dbReference type="InterPro" id="IPR001584">
    <property type="entry name" value="Integrase_cat-core"/>
</dbReference>
<evidence type="ECO:0000256" key="1">
    <source>
        <dbReference type="ARBA" id="ARBA00012493"/>
    </source>
</evidence>
<dbReference type="InterPro" id="IPR043502">
    <property type="entry name" value="DNA/RNA_pol_sf"/>
</dbReference>
<dbReference type="InterPro" id="IPR041588">
    <property type="entry name" value="Integrase_H2C2"/>
</dbReference>
<evidence type="ECO:0000256" key="8">
    <source>
        <dbReference type="ARBA" id="ARBA00022918"/>
    </source>
</evidence>
<dbReference type="Gene3D" id="3.10.20.370">
    <property type="match status" value="1"/>
</dbReference>
<evidence type="ECO:0000256" key="4">
    <source>
        <dbReference type="ARBA" id="ARBA00022695"/>
    </source>
</evidence>
<dbReference type="FunFam" id="3.30.420.10:FF:000032">
    <property type="entry name" value="Retrovirus-related Pol polyprotein from transposon 297-like Protein"/>
    <property type="match status" value="1"/>
</dbReference>
<dbReference type="InterPro" id="IPR012337">
    <property type="entry name" value="RNaseH-like_sf"/>
</dbReference>
<dbReference type="EMBL" id="CAJNOW010006335">
    <property type="protein sequence ID" value="CAF1481373.1"/>
    <property type="molecule type" value="Genomic_DNA"/>
</dbReference>
<dbReference type="SUPFAM" id="SSF50630">
    <property type="entry name" value="Acid proteases"/>
    <property type="match status" value="1"/>
</dbReference>
<keyword evidence="4" id="KW-0548">Nucleotidyltransferase</keyword>
<evidence type="ECO:0000259" key="9">
    <source>
        <dbReference type="PROSITE" id="PS50878"/>
    </source>
</evidence>
<gene>
    <name evidence="13" type="ORF">BYL167_LOCUS13837</name>
    <name evidence="12" type="ORF">CJN711_LOCUS26987</name>
    <name evidence="14" type="ORF">GIL414_LOCUS17157</name>
    <name evidence="11" type="ORF">KQP761_LOCUS13589</name>
</gene>
<dbReference type="SUPFAM" id="SSF56672">
    <property type="entry name" value="DNA/RNA polymerases"/>
    <property type="match status" value="1"/>
</dbReference>
<dbReference type="EC" id="2.7.7.49" evidence="1"/>
<dbReference type="GO" id="GO:0003964">
    <property type="term" value="F:RNA-directed DNA polymerase activity"/>
    <property type="evidence" value="ECO:0007669"/>
    <property type="project" value="UniProtKB-KW"/>
</dbReference>
<dbReference type="Pfam" id="PF17921">
    <property type="entry name" value="Integrase_H2C2"/>
    <property type="match status" value="1"/>
</dbReference>
<dbReference type="FunFam" id="3.10.10.10:FF:000007">
    <property type="entry name" value="Retrovirus-related Pol polyprotein from transposon 17.6-like Protein"/>
    <property type="match status" value="1"/>
</dbReference>
<evidence type="ECO:0000313" key="11">
    <source>
        <dbReference type="EMBL" id="CAF1481373.1"/>
    </source>
</evidence>
<keyword evidence="8" id="KW-0695">RNA-directed DNA polymerase</keyword>
<dbReference type="InterPro" id="IPR036397">
    <property type="entry name" value="RNaseH_sf"/>
</dbReference>
<dbReference type="Proteomes" id="UP000663834">
    <property type="component" value="Unassembled WGS sequence"/>
</dbReference>
<evidence type="ECO:0000259" key="10">
    <source>
        <dbReference type="PROSITE" id="PS50994"/>
    </source>
</evidence>
<dbReference type="Gene3D" id="3.30.70.270">
    <property type="match status" value="2"/>
</dbReference>
<dbReference type="AlphaFoldDB" id="A0A815RTU4"/>
<dbReference type="InterPro" id="IPR041373">
    <property type="entry name" value="RT_RNaseH"/>
</dbReference>
<dbReference type="OrthoDB" id="9984458at2759"/>
<evidence type="ECO:0000256" key="7">
    <source>
        <dbReference type="ARBA" id="ARBA00022801"/>
    </source>
</evidence>
<keyword evidence="2" id="KW-0645">Protease</keyword>